<feature type="transmembrane region" description="Helical" evidence="1">
    <location>
        <begin position="81"/>
        <end position="100"/>
    </location>
</feature>
<dbReference type="AlphaFoldDB" id="A0A1H6NDE2"/>
<gene>
    <name evidence="2" type="ORF">SAMN05660691_03433</name>
</gene>
<evidence type="ECO:0000313" key="2">
    <source>
        <dbReference type="EMBL" id="SEI08118.1"/>
    </source>
</evidence>
<evidence type="ECO:0008006" key="4">
    <source>
        <dbReference type="Google" id="ProtNLM"/>
    </source>
</evidence>
<dbReference type="Proteomes" id="UP000199371">
    <property type="component" value="Unassembled WGS sequence"/>
</dbReference>
<evidence type="ECO:0000256" key="1">
    <source>
        <dbReference type="SAM" id="Phobius"/>
    </source>
</evidence>
<dbReference type="STRING" id="173990.SAMN05660691_03433"/>
<keyword evidence="1" id="KW-1133">Transmembrane helix</keyword>
<proteinExistence type="predicted"/>
<keyword evidence="3" id="KW-1185">Reference proteome</keyword>
<evidence type="ECO:0000313" key="3">
    <source>
        <dbReference type="Proteomes" id="UP000199371"/>
    </source>
</evidence>
<reference evidence="3" key="1">
    <citation type="submission" date="2016-10" db="EMBL/GenBank/DDBJ databases">
        <authorList>
            <person name="Varghese N."/>
            <person name="Submissions S."/>
        </authorList>
    </citation>
    <scope>NUCLEOTIDE SEQUENCE [LARGE SCALE GENOMIC DNA]</scope>
    <source>
        <strain evidence="3">DSM 17616</strain>
    </source>
</reference>
<keyword evidence="1" id="KW-0472">Membrane</keyword>
<dbReference type="EMBL" id="FNXF01000016">
    <property type="protein sequence ID" value="SEI08118.1"/>
    <property type="molecule type" value="Genomic_DNA"/>
</dbReference>
<keyword evidence="1" id="KW-0812">Transmembrane</keyword>
<organism evidence="2 3">
    <name type="scientific">Rheinheimera pacifica</name>
    <dbReference type="NCBI Taxonomy" id="173990"/>
    <lineage>
        <taxon>Bacteria</taxon>
        <taxon>Pseudomonadati</taxon>
        <taxon>Pseudomonadota</taxon>
        <taxon>Gammaproteobacteria</taxon>
        <taxon>Chromatiales</taxon>
        <taxon>Chromatiaceae</taxon>
        <taxon>Rheinheimera</taxon>
    </lineage>
</organism>
<name>A0A1H6NDE2_9GAMM</name>
<sequence length="347" mass="39892">MAGVATHNNKLKQLLAELTRRSRTATTVQDLLEITELAARFNAPLVYRNQLQYVLAAVFVLAGALLLFFQHQYYLYIRPSGWTGFTLLMTAAAGLLLFALSRNRSISRLSNDIFTKNVLFDNQLKPLAEKDVANQLLAAFLEFKRGNYSRKIEQLYQGHSASDNSSFSYYFYHFHYVDKRRETYTESDGKGGTRIRTRTVYDHYHRYGICVPEFKNPAVMVYSHAPEHKLPAAYRPASNRFNNHYRVQSTDEMQAARLMKPAVVIAFEDLYPILQRPNVELQPDAGLCLSFNDNNLLLAKRQYSLQQPQLFRQEIAAHTPLDKLHQALHFIHHLANHAAISLQDARL</sequence>
<protein>
    <recommendedName>
        <fullName evidence="4">DUF3137 domain-containing protein</fullName>
    </recommendedName>
</protein>
<accession>A0A1H6NDE2</accession>
<feature type="transmembrane region" description="Helical" evidence="1">
    <location>
        <begin position="51"/>
        <end position="69"/>
    </location>
</feature>